<dbReference type="SUPFAM" id="SSF90229">
    <property type="entry name" value="CCCH zinc finger"/>
    <property type="match status" value="2"/>
</dbReference>
<evidence type="ECO:0000256" key="5">
    <source>
        <dbReference type="PROSITE-ProRule" id="PRU00723"/>
    </source>
</evidence>
<dbReference type="EMBL" id="CAJOBC010000167">
    <property type="protein sequence ID" value="CAF3548306.1"/>
    <property type="molecule type" value="Genomic_DNA"/>
</dbReference>
<evidence type="ECO:0000256" key="1">
    <source>
        <dbReference type="ARBA" id="ARBA00022723"/>
    </source>
</evidence>
<dbReference type="Pfam" id="PF00642">
    <property type="entry name" value="zf-CCCH"/>
    <property type="match status" value="2"/>
</dbReference>
<dbReference type="InterPro" id="IPR045877">
    <property type="entry name" value="ZFP36-like"/>
</dbReference>
<feature type="zinc finger region" description="C3H1-type" evidence="5">
    <location>
        <begin position="105"/>
        <end position="133"/>
    </location>
</feature>
<proteinExistence type="predicted"/>
<feature type="zinc finger region" description="C3H1-type" evidence="5">
    <location>
        <begin position="71"/>
        <end position="99"/>
    </location>
</feature>
<evidence type="ECO:0000313" key="11">
    <source>
        <dbReference type="EMBL" id="CAF4332718.1"/>
    </source>
</evidence>
<dbReference type="Proteomes" id="UP000681722">
    <property type="component" value="Unassembled WGS sequence"/>
</dbReference>
<dbReference type="EMBL" id="CAJOBA010061672">
    <property type="protein sequence ID" value="CAF4332718.1"/>
    <property type="molecule type" value="Genomic_DNA"/>
</dbReference>
<gene>
    <name evidence="8" type="ORF">GPM918_LOCUS1695</name>
    <name evidence="9" type="ORF">OVA965_LOCUS38924</name>
    <name evidence="10" type="ORF">SRO942_LOCUS1695</name>
    <name evidence="11" type="ORF">TMI583_LOCUS40162</name>
</gene>
<dbReference type="GO" id="GO:0008270">
    <property type="term" value="F:zinc ion binding"/>
    <property type="evidence" value="ECO:0007669"/>
    <property type="project" value="UniProtKB-KW"/>
</dbReference>
<evidence type="ECO:0000313" key="9">
    <source>
        <dbReference type="EMBL" id="CAF1543953.1"/>
    </source>
</evidence>
<dbReference type="OrthoDB" id="410307at2759"/>
<evidence type="ECO:0000256" key="6">
    <source>
        <dbReference type="SAM" id="MobiDB-lite"/>
    </source>
</evidence>
<dbReference type="GO" id="GO:0003729">
    <property type="term" value="F:mRNA binding"/>
    <property type="evidence" value="ECO:0007669"/>
    <property type="project" value="InterPro"/>
</dbReference>
<feature type="domain" description="C3H1-type" evidence="7">
    <location>
        <begin position="105"/>
        <end position="133"/>
    </location>
</feature>
<dbReference type="SMART" id="SM00356">
    <property type="entry name" value="ZnF_C3H1"/>
    <property type="match status" value="2"/>
</dbReference>
<keyword evidence="12" id="KW-1185">Reference proteome</keyword>
<feature type="region of interest" description="Disordered" evidence="6">
    <location>
        <begin position="155"/>
        <end position="175"/>
    </location>
</feature>
<dbReference type="Proteomes" id="UP000663829">
    <property type="component" value="Unassembled WGS sequence"/>
</dbReference>
<dbReference type="InterPro" id="IPR036855">
    <property type="entry name" value="Znf_CCCH_sf"/>
</dbReference>
<name>A0A813QFD9_9BILA</name>
<reference evidence="8" key="1">
    <citation type="submission" date="2021-02" db="EMBL/GenBank/DDBJ databases">
        <authorList>
            <person name="Nowell W R."/>
        </authorList>
    </citation>
    <scope>NUCLEOTIDE SEQUENCE</scope>
</reference>
<dbReference type="PANTHER" id="PTHR12547:SF18">
    <property type="entry name" value="PROTEIN TIS11"/>
    <property type="match status" value="1"/>
</dbReference>
<dbReference type="InterPro" id="IPR000571">
    <property type="entry name" value="Znf_CCCH"/>
</dbReference>
<organism evidence="8 12">
    <name type="scientific">Didymodactylos carnosus</name>
    <dbReference type="NCBI Taxonomy" id="1234261"/>
    <lineage>
        <taxon>Eukaryota</taxon>
        <taxon>Metazoa</taxon>
        <taxon>Spiralia</taxon>
        <taxon>Gnathifera</taxon>
        <taxon>Rotifera</taxon>
        <taxon>Eurotatoria</taxon>
        <taxon>Bdelloidea</taxon>
        <taxon>Philodinida</taxon>
        <taxon>Philodinidae</taxon>
        <taxon>Didymodactylos</taxon>
    </lineage>
</organism>
<accession>A0A813QFD9</accession>
<dbReference type="Proteomes" id="UP000677228">
    <property type="component" value="Unassembled WGS sequence"/>
</dbReference>
<comment type="caution">
    <text evidence="8">The sequence shown here is derived from an EMBL/GenBank/DDBJ whole genome shotgun (WGS) entry which is preliminary data.</text>
</comment>
<dbReference type="PANTHER" id="PTHR12547">
    <property type="entry name" value="CCCH ZINC FINGER/TIS11-RELATED"/>
    <property type="match status" value="1"/>
</dbReference>
<keyword evidence="4 5" id="KW-0862">Zinc</keyword>
<dbReference type="FunFam" id="4.10.1000.10:FF:000001">
    <property type="entry name" value="zinc finger CCCH domain-containing protein 15-like"/>
    <property type="match status" value="1"/>
</dbReference>
<keyword evidence="3 5" id="KW-0863">Zinc-finger</keyword>
<dbReference type="PROSITE" id="PS50103">
    <property type="entry name" value="ZF_C3H1"/>
    <property type="match status" value="2"/>
</dbReference>
<evidence type="ECO:0000313" key="8">
    <source>
        <dbReference type="EMBL" id="CAF0766749.1"/>
    </source>
</evidence>
<dbReference type="Gene3D" id="4.10.1000.10">
    <property type="entry name" value="Zinc finger, CCCH-type"/>
    <property type="match status" value="2"/>
</dbReference>
<feature type="compositionally biased region" description="Polar residues" evidence="6">
    <location>
        <begin position="166"/>
        <end position="175"/>
    </location>
</feature>
<protein>
    <recommendedName>
        <fullName evidence="7">C3H1-type domain-containing protein</fullName>
    </recommendedName>
</protein>
<feature type="domain" description="C3H1-type" evidence="7">
    <location>
        <begin position="71"/>
        <end position="99"/>
    </location>
</feature>
<evidence type="ECO:0000313" key="10">
    <source>
        <dbReference type="EMBL" id="CAF3548306.1"/>
    </source>
</evidence>
<keyword evidence="2" id="KW-0677">Repeat</keyword>
<evidence type="ECO:0000259" key="7">
    <source>
        <dbReference type="PROSITE" id="PS50103"/>
    </source>
</evidence>
<sequence length="175" mass="20508">MSTFESQRERYRHKLMFELLYQEDEHVDLKKYIRAFDMRLTRNCAFSKIIGGPVIVIDKDRISSLSTNNSRYKTELCRFYIESGCCRFDGDCTFAHGSEDLRNANHKSVLCRLFHMTNTCPYGQNCAFIHNEYSKSSIIVKTGYTYAYLQTDNQSEKDEYQRSRRSSSGYASIDE</sequence>
<evidence type="ECO:0000256" key="2">
    <source>
        <dbReference type="ARBA" id="ARBA00022737"/>
    </source>
</evidence>
<evidence type="ECO:0000313" key="12">
    <source>
        <dbReference type="Proteomes" id="UP000663829"/>
    </source>
</evidence>
<evidence type="ECO:0000256" key="3">
    <source>
        <dbReference type="ARBA" id="ARBA00022771"/>
    </source>
</evidence>
<evidence type="ECO:0000256" key="4">
    <source>
        <dbReference type="ARBA" id="ARBA00022833"/>
    </source>
</evidence>
<dbReference type="EMBL" id="CAJNOQ010000167">
    <property type="protein sequence ID" value="CAF0766749.1"/>
    <property type="molecule type" value="Genomic_DNA"/>
</dbReference>
<dbReference type="Proteomes" id="UP000682733">
    <property type="component" value="Unassembled WGS sequence"/>
</dbReference>
<keyword evidence="1 5" id="KW-0479">Metal-binding</keyword>
<dbReference type="EMBL" id="CAJNOK010039305">
    <property type="protein sequence ID" value="CAF1543953.1"/>
    <property type="molecule type" value="Genomic_DNA"/>
</dbReference>
<dbReference type="AlphaFoldDB" id="A0A813QFD9"/>